<dbReference type="EMBL" id="BAABAU010000005">
    <property type="protein sequence ID" value="GAA4267598.1"/>
    <property type="molecule type" value="Genomic_DNA"/>
</dbReference>
<evidence type="ECO:0000313" key="3">
    <source>
        <dbReference type="Proteomes" id="UP001501594"/>
    </source>
</evidence>
<accession>A0ABP8E5X1</accession>
<reference evidence="3" key="1">
    <citation type="journal article" date="2019" name="Int. J. Syst. Evol. Microbiol.">
        <title>The Global Catalogue of Microorganisms (GCM) 10K type strain sequencing project: providing services to taxonomists for standard genome sequencing and annotation.</title>
        <authorList>
            <consortium name="The Broad Institute Genomics Platform"/>
            <consortium name="The Broad Institute Genome Sequencing Center for Infectious Disease"/>
            <person name="Wu L."/>
            <person name="Ma J."/>
        </authorList>
    </citation>
    <scope>NUCLEOTIDE SEQUENCE [LARGE SCALE GENOMIC DNA]</scope>
    <source>
        <strain evidence="3">JCM 17442</strain>
    </source>
</reference>
<sequence length="154" mass="16256">MPFEQKYTSETRDASLARVLERRAAEPGNRSIIRETAEEFQVGEQSLRGWIRAWEKVNAPEEEAATESAPASPPTPQAATPLAAVPQTAAQAASSQTSAAPTAAAPEAPARRSPGRPSAAAASEARVAELEAEVAKLRRDREALKSALGVLLSD</sequence>
<dbReference type="Gene3D" id="1.10.10.10">
    <property type="entry name" value="Winged helix-like DNA-binding domain superfamily/Winged helix DNA-binding domain"/>
    <property type="match status" value="1"/>
</dbReference>
<dbReference type="RefSeq" id="WP_344798050.1">
    <property type="nucleotide sequence ID" value="NZ_BAABAU010000005.1"/>
</dbReference>
<evidence type="ECO:0008006" key="4">
    <source>
        <dbReference type="Google" id="ProtNLM"/>
    </source>
</evidence>
<dbReference type="InterPro" id="IPR036388">
    <property type="entry name" value="WH-like_DNA-bd_sf"/>
</dbReference>
<feature type="region of interest" description="Disordered" evidence="1">
    <location>
        <begin position="58"/>
        <end position="126"/>
    </location>
</feature>
<dbReference type="SUPFAM" id="SSF46689">
    <property type="entry name" value="Homeodomain-like"/>
    <property type="match status" value="1"/>
</dbReference>
<evidence type="ECO:0000313" key="2">
    <source>
        <dbReference type="EMBL" id="GAA4267598.1"/>
    </source>
</evidence>
<dbReference type="Proteomes" id="UP001501594">
    <property type="component" value="Unassembled WGS sequence"/>
</dbReference>
<name>A0ABP8E5X1_9MICO</name>
<organism evidence="2 3">
    <name type="scientific">Frondihabitans peucedani</name>
    <dbReference type="NCBI Taxonomy" id="598626"/>
    <lineage>
        <taxon>Bacteria</taxon>
        <taxon>Bacillati</taxon>
        <taxon>Actinomycetota</taxon>
        <taxon>Actinomycetes</taxon>
        <taxon>Micrococcales</taxon>
        <taxon>Microbacteriaceae</taxon>
        <taxon>Frondihabitans</taxon>
    </lineage>
</organism>
<keyword evidence="3" id="KW-1185">Reference proteome</keyword>
<dbReference type="InterPro" id="IPR009057">
    <property type="entry name" value="Homeodomain-like_sf"/>
</dbReference>
<protein>
    <recommendedName>
        <fullName evidence="4">Transposase</fullName>
    </recommendedName>
</protein>
<proteinExistence type="predicted"/>
<feature type="compositionally biased region" description="Low complexity" evidence="1">
    <location>
        <begin position="77"/>
        <end position="125"/>
    </location>
</feature>
<evidence type="ECO:0000256" key="1">
    <source>
        <dbReference type="SAM" id="MobiDB-lite"/>
    </source>
</evidence>
<comment type="caution">
    <text evidence="2">The sequence shown here is derived from an EMBL/GenBank/DDBJ whole genome shotgun (WGS) entry which is preliminary data.</text>
</comment>
<gene>
    <name evidence="2" type="ORF">GCM10022256_32100</name>
</gene>